<evidence type="ECO:0000313" key="5">
    <source>
        <dbReference type="Proteomes" id="UP001470230"/>
    </source>
</evidence>
<sequence length="103" mass="12674">MATSNNYKFLIWQESIDDEHMKLHLVRRHKDNFRQVHKHFKNNDECWYYNFDIADDIRPTHEIKKIVIDNFRGKDYKINDFNIIINKSISNELHSLIENHFQK</sequence>
<dbReference type="EMBL" id="JAPFFF010000001">
    <property type="protein sequence ID" value="KAK8899264.1"/>
    <property type="molecule type" value="Genomic_DNA"/>
</dbReference>
<accession>A0ABR2GPD8</accession>
<keyword evidence="5" id="KW-1185">Reference proteome</keyword>
<dbReference type="Proteomes" id="UP001470230">
    <property type="component" value="Unassembled WGS sequence"/>
</dbReference>
<dbReference type="EMBL" id="JAPFFF010000011">
    <property type="protein sequence ID" value="KAK8878689.1"/>
    <property type="molecule type" value="Genomic_DNA"/>
</dbReference>
<gene>
    <name evidence="4" type="ORF">M9Y10_001575</name>
    <name evidence="3" type="ORF">M9Y10_005469</name>
    <name evidence="2" type="ORF">M9Y10_006000</name>
    <name evidence="1" type="ORF">M9Y10_040502</name>
</gene>
<evidence type="ECO:0000313" key="4">
    <source>
        <dbReference type="EMBL" id="KAK8899264.1"/>
    </source>
</evidence>
<dbReference type="EMBL" id="JAPFFF010000012">
    <property type="protein sequence ID" value="KAK8875825.1"/>
    <property type="molecule type" value="Genomic_DNA"/>
</dbReference>
<comment type="caution">
    <text evidence="1">The sequence shown here is derived from an EMBL/GenBank/DDBJ whole genome shotgun (WGS) entry which is preliminary data.</text>
</comment>
<organism evidence="1 5">
    <name type="scientific">Tritrichomonas musculus</name>
    <dbReference type="NCBI Taxonomy" id="1915356"/>
    <lineage>
        <taxon>Eukaryota</taxon>
        <taxon>Metamonada</taxon>
        <taxon>Parabasalia</taxon>
        <taxon>Tritrichomonadida</taxon>
        <taxon>Tritrichomonadidae</taxon>
        <taxon>Tritrichomonas</taxon>
    </lineage>
</organism>
<name>A0ABR2GPD8_9EUKA</name>
<evidence type="ECO:0000313" key="3">
    <source>
        <dbReference type="EMBL" id="KAK8878689.1"/>
    </source>
</evidence>
<dbReference type="EMBL" id="JAPFFF010000074">
    <property type="protein sequence ID" value="KAK8835813.1"/>
    <property type="molecule type" value="Genomic_DNA"/>
</dbReference>
<reference evidence="1 5" key="1">
    <citation type="submission" date="2024-04" db="EMBL/GenBank/DDBJ databases">
        <title>Tritrichomonas musculus Genome.</title>
        <authorList>
            <person name="Alves-Ferreira E."/>
            <person name="Grigg M."/>
            <person name="Lorenzi H."/>
            <person name="Galac M."/>
        </authorList>
    </citation>
    <scope>NUCLEOTIDE SEQUENCE [LARGE SCALE GENOMIC DNA]</scope>
    <source>
        <strain evidence="1 5">EAF2021</strain>
    </source>
</reference>
<evidence type="ECO:0000313" key="1">
    <source>
        <dbReference type="EMBL" id="KAK8835813.1"/>
    </source>
</evidence>
<evidence type="ECO:0000313" key="2">
    <source>
        <dbReference type="EMBL" id="KAK8875825.1"/>
    </source>
</evidence>
<proteinExistence type="predicted"/>
<protein>
    <submittedName>
        <fullName evidence="1">Uncharacterized protein</fullName>
    </submittedName>
</protein>